<dbReference type="SUPFAM" id="SSF50475">
    <property type="entry name" value="FMN-binding split barrel"/>
    <property type="match status" value="1"/>
</dbReference>
<dbReference type="InterPro" id="IPR019920">
    <property type="entry name" value="F420-binding_dom_put"/>
</dbReference>
<dbReference type="GO" id="GO:0005829">
    <property type="term" value="C:cytosol"/>
    <property type="evidence" value="ECO:0007669"/>
    <property type="project" value="TreeGrafter"/>
</dbReference>
<dbReference type="Pfam" id="PF01243">
    <property type="entry name" value="PNPOx_N"/>
    <property type="match status" value="1"/>
</dbReference>
<reference evidence="4" key="1">
    <citation type="submission" date="2016-07" db="EMBL/GenBank/DDBJ databases">
        <title>Frankia sp. NRRL B-16219 Genome sequencing.</title>
        <authorList>
            <person name="Ghodhbane-Gtari F."/>
            <person name="Swanson E."/>
            <person name="Gueddou A."/>
            <person name="Louati M."/>
            <person name="Nouioui I."/>
            <person name="Hezbri K."/>
            <person name="Abebe-Akele F."/>
            <person name="Simpson S."/>
            <person name="Morris K."/>
            <person name="Thomas K."/>
            <person name="Gtari M."/>
            <person name="Tisa L.S."/>
        </authorList>
    </citation>
    <scope>NUCLEOTIDE SEQUENCE [LARGE SCALE GENOMIC DNA]</scope>
    <source>
        <strain evidence="4">NRRL B-16219</strain>
    </source>
</reference>
<dbReference type="PANTHER" id="PTHR35176">
    <property type="entry name" value="HEME OXYGENASE HI_0854-RELATED"/>
    <property type="match status" value="1"/>
</dbReference>
<name>A0A1S1PHE8_9ACTN</name>
<dbReference type="NCBIfam" id="TIGR03618">
    <property type="entry name" value="Rv1155_F420"/>
    <property type="match status" value="1"/>
</dbReference>
<evidence type="ECO:0000313" key="4">
    <source>
        <dbReference type="Proteomes" id="UP000179769"/>
    </source>
</evidence>
<dbReference type="InterPro" id="IPR052019">
    <property type="entry name" value="F420H2_bilvrd_red/Heme_oxyg"/>
</dbReference>
<evidence type="ECO:0000259" key="2">
    <source>
        <dbReference type="Pfam" id="PF01243"/>
    </source>
</evidence>
<sequence>MSRILATHQMGALASNRRDGHPHLSTVAYSWDPTERTIRISTTEDRLKVRLLRRDPRAALYVTAPDYLSFAVAQGTVELSAVSSVPGDPAGRELLALQPPFADPTLEAEFLRNMAADRRLVIRLRVGRLYGTALDIPAPPA</sequence>
<dbReference type="InterPro" id="IPR011576">
    <property type="entry name" value="Pyridox_Oxase_N"/>
</dbReference>
<comment type="caution">
    <text evidence="3">The sequence shown here is derived from an EMBL/GenBank/DDBJ whole genome shotgun (WGS) entry which is preliminary data.</text>
</comment>
<feature type="domain" description="Pyridoxamine 5'-phosphate oxidase N-terminal" evidence="2">
    <location>
        <begin position="4"/>
        <end position="80"/>
    </location>
</feature>
<dbReference type="EMBL" id="MAXA01000265">
    <property type="protein sequence ID" value="OHV20415.1"/>
    <property type="molecule type" value="Genomic_DNA"/>
</dbReference>
<dbReference type="AlphaFoldDB" id="A0A1S1PHE8"/>
<accession>A0A1S1PHE8</accession>
<dbReference type="PANTHER" id="PTHR35176:SF2">
    <property type="entry name" value="F420H(2)-DEPENDENT REDUCTASE RV1155"/>
    <property type="match status" value="1"/>
</dbReference>
<evidence type="ECO:0000256" key="1">
    <source>
        <dbReference type="ARBA" id="ARBA00023002"/>
    </source>
</evidence>
<dbReference type="Gene3D" id="2.30.110.10">
    <property type="entry name" value="Electron Transport, Fmn-binding Protein, Chain A"/>
    <property type="match status" value="1"/>
</dbReference>
<evidence type="ECO:0000313" key="3">
    <source>
        <dbReference type="EMBL" id="OHV20415.1"/>
    </source>
</evidence>
<keyword evidence="4" id="KW-1185">Reference proteome</keyword>
<dbReference type="GO" id="GO:0016627">
    <property type="term" value="F:oxidoreductase activity, acting on the CH-CH group of donors"/>
    <property type="evidence" value="ECO:0007669"/>
    <property type="project" value="TreeGrafter"/>
</dbReference>
<dbReference type="GO" id="GO:0070967">
    <property type="term" value="F:coenzyme F420 binding"/>
    <property type="evidence" value="ECO:0007669"/>
    <property type="project" value="TreeGrafter"/>
</dbReference>
<proteinExistence type="predicted"/>
<keyword evidence="1" id="KW-0560">Oxidoreductase</keyword>
<protein>
    <submittedName>
        <fullName evidence="3">PPOX class F420-dependent enzyme</fullName>
    </submittedName>
</protein>
<dbReference type="Proteomes" id="UP000179769">
    <property type="component" value="Unassembled WGS sequence"/>
</dbReference>
<organism evidence="3 4">
    <name type="scientific">Parafrankia soli</name>
    <dbReference type="NCBI Taxonomy" id="2599596"/>
    <lineage>
        <taxon>Bacteria</taxon>
        <taxon>Bacillati</taxon>
        <taxon>Actinomycetota</taxon>
        <taxon>Actinomycetes</taxon>
        <taxon>Frankiales</taxon>
        <taxon>Frankiaceae</taxon>
        <taxon>Parafrankia</taxon>
    </lineage>
</organism>
<dbReference type="InterPro" id="IPR012349">
    <property type="entry name" value="Split_barrel_FMN-bd"/>
</dbReference>
<gene>
    <name evidence="3" type="ORF">BBK14_28040</name>
</gene>